<protein>
    <submittedName>
        <fullName evidence="1">Uncharacterized protein</fullName>
    </submittedName>
</protein>
<dbReference type="AlphaFoldDB" id="A0A922I5X4"/>
<reference evidence="1" key="2">
    <citation type="journal article" date="2022" name="Res Sq">
        <title>Comparative Genomics Reveals Insights into the Divergent Evolution of Astigmatic Mites and Household Pest Adaptations.</title>
        <authorList>
            <person name="Xiong Q."/>
            <person name="Wan A.T.-Y."/>
            <person name="Liu X.-Y."/>
            <person name="Fung C.S.-H."/>
            <person name="Xiao X."/>
            <person name="Malainual N."/>
            <person name="Hou J."/>
            <person name="Wang L."/>
            <person name="Wang M."/>
            <person name="Yang K."/>
            <person name="Cui Y."/>
            <person name="Leung E."/>
            <person name="Nong W."/>
            <person name="Shin S.-K."/>
            <person name="Au S."/>
            <person name="Jeong K.Y."/>
            <person name="Chew F.T."/>
            <person name="Hui J."/>
            <person name="Leung T.F."/>
            <person name="Tungtrongchitr A."/>
            <person name="Zhong N."/>
            <person name="Liu Z."/>
            <person name="Tsui S."/>
        </authorList>
    </citation>
    <scope>NUCLEOTIDE SEQUENCE</scope>
    <source>
        <strain evidence="1">Derf</strain>
        <tissue evidence="1">Whole organism</tissue>
    </source>
</reference>
<reference evidence="1" key="1">
    <citation type="submission" date="2013-05" db="EMBL/GenBank/DDBJ databases">
        <authorList>
            <person name="Yim A.K.Y."/>
            <person name="Chan T.F."/>
            <person name="Ji K.M."/>
            <person name="Liu X.Y."/>
            <person name="Zhou J.W."/>
            <person name="Li R.Q."/>
            <person name="Yang K.Y."/>
            <person name="Li J."/>
            <person name="Li M."/>
            <person name="Law P.T.W."/>
            <person name="Wu Y.L."/>
            <person name="Cai Z.L."/>
            <person name="Qin H."/>
            <person name="Bao Y."/>
            <person name="Leung R.K.K."/>
            <person name="Ng P.K.S."/>
            <person name="Zou J."/>
            <person name="Zhong X.J."/>
            <person name="Ran P.X."/>
            <person name="Zhong N.S."/>
            <person name="Liu Z.G."/>
            <person name="Tsui S.K.W."/>
        </authorList>
    </citation>
    <scope>NUCLEOTIDE SEQUENCE</scope>
    <source>
        <strain evidence="1">Derf</strain>
        <tissue evidence="1">Whole organism</tissue>
    </source>
</reference>
<gene>
    <name evidence="1" type="ORF">DERF_006315</name>
</gene>
<proteinExistence type="predicted"/>
<name>A0A922I5X4_DERFA</name>
<keyword evidence="2" id="KW-1185">Reference proteome</keyword>
<accession>A0A922I5X4</accession>
<sequence>MKTATNNVTLANDDHFYFEMKCFTCDDDDDDDDVNVPQATIRINSACQLHLYNKFNEMCLIQVSELRSSVFVFDPEWLESIQSIVGLSNVSNCIAFHF</sequence>
<evidence type="ECO:0000313" key="1">
    <source>
        <dbReference type="EMBL" id="KAH9522754.1"/>
    </source>
</evidence>
<dbReference type="Proteomes" id="UP000790347">
    <property type="component" value="Unassembled WGS sequence"/>
</dbReference>
<organism evidence="1 2">
    <name type="scientific">Dermatophagoides farinae</name>
    <name type="common">American house dust mite</name>
    <dbReference type="NCBI Taxonomy" id="6954"/>
    <lineage>
        <taxon>Eukaryota</taxon>
        <taxon>Metazoa</taxon>
        <taxon>Ecdysozoa</taxon>
        <taxon>Arthropoda</taxon>
        <taxon>Chelicerata</taxon>
        <taxon>Arachnida</taxon>
        <taxon>Acari</taxon>
        <taxon>Acariformes</taxon>
        <taxon>Sarcoptiformes</taxon>
        <taxon>Astigmata</taxon>
        <taxon>Psoroptidia</taxon>
        <taxon>Analgoidea</taxon>
        <taxon>Pyroglyphidae</taxon>
        <taxon>Dermatophagoidinae</taxon>
        <taxon>Dermatophagoides</taxon>
    </lineage>
</organism>
<dbReference type="EMBL" id="ASGP02000002">
    <property type="protein sequence ID" value="KAH9522754.1"/>
    <property type="molecule type" value="Genomic_DNA"/>
</dbReference>
<evidence type="ECO:0000313" key="2">
    <source>
        <dbReference type="Proteomes" id="UP000790347"/>
    </source>
</evidence>
<comment type="caution">
    <text evidence="1">The sequence shown here is derived from an EMBL/GenBank/DDBJ whole genome shotgun (WGS) entry which is preliminary data.</text>
</comment>